<dbReference type="PANTHER" id="PTHR35399">
    <property type="entry name" value="SLR8030 PROTEIN"/>
    <property type="match status" value="1"/>
</dbReference>
<evidence type="ECO:0000313" key="3">
    <source>
        <dbReference type="Proteomes" id="UP001219956"/>
    </source>
</evidence>
<organism evidence="2 3">
    <name type="scientific">Vogesella aquatica</name>
    <dbReference type="NCBI Taxonomy" id="2984206"/>
    <lineage>
        <taxon>Bacteria</taxon>
        <taxon>Pseudomonadati</taxon>
        <taxon>Pseudomonadota</taxon>
        <taxon>Betaproteobacteria</taxon>
        <taxon>Neisseriales</taxon>
        <taxon>Chromobacteriaceae</taxon>
        <taxon>Vogesella</taxon>
    </lineage>
</organism>
<reference evidence="2 3" key="1">
    <citation type="submission" date="2023-01" db="EMBL/GenBank/DDBJ databases">
        <title>Novel species of the genus Vogesella isolated from rivers.</title>
        <authorList>
            <person name="Lu H."/>
        </authorList>
    </citation>
    <scope>NUCLEOTIDE SEQUENCE [LARGE SCALE GENOMIC DNA]</scope>
    <source>
        <strain evidence="2 3">DC21W</strain>
    </source>
</reference>
<name>A0ABT5J2E3_9NEIS</name>
<dbReference type="Pfam" id="PF05787">
    <property type="entry name" value="PhoX"/>
    <property type="match status" value="1"/>
</dbReference>
<protein>
    <submittedName>
        <fullName evidence="2">PhoX family phosphatase</fullName>
    </submittedName>
</protein>
<dbReference type="PANTHER" id="PTHR35399:SF2">
    <property type="entry name" value="DUF839 DOMAIN-CONTAINING PROTEIN"/>
    <property type="match status" value="1"/>
</dbReference>
<comment type="caution">
    <text evidence="2">The sequence shown here is derived from an EMBL/GenBank/DDBJ whole genome shotgun (WGS) entry which is preliminary data.</text>
</comment>
<dbReference type="InterPro" id="IPR008557">
    <property type="entry name" value="PhoX"/>
</dbReference>
<feature type="region of interest" description="Disordered" evidence="1">
    <location>
        <begin position="1"/>
        <end position="24"/>
    </location>
</feature>
<dbReference type="Proteomes" id="UP001219956">
    <property type="component" value="Unassembled WGS sequence"/>
</dbReference>
<accession>A0ABT5J2E3</accession>
<dbReference type="EMBL" id="JAQQLF010000023">
    <property type="protein sequence ID" value="MDC7718640.1"/>
    <property type="molecule type" value="Genomic_DNA"/>
</dbReference>
<evidence type="ECO:0000256" key="1">
    <source>
        <dbReference type="SAM" id="MobiDB-lite"/>
    </source>
</evidence>
<dbReference type="InterPro" id="IPR006311">
    <property type="entry name" value="TAT_signal"/>
</dbReference>
<proteinExistence type="predicted"/>
<sequence length="728" mass="76395">MSKNNFTPLANGADPDDIGNNTSNNPTMHDILAARIGRRGFMLGSAGAAVFGSMGLTGCLGLGGNAAQAAAAPAETLLGFKPVAKSLADAFIVPEGYTASVIYAKGDPLFAGVAAFKNDGTDTGYDQRAGDHHDGMQYFGLSAAGQADQAGASRGLLAMNHEYIEQVTLFAAGPTALPRPAAEADIEIACHGVSVVEVAKGSNGRFATVQTSPFNRRVTAETTIELAGPARGSSLLVTRFSTDGTRTRGTVNNCGTGKTPWGTLLTGEENWSGYFKRGSDAAARSAKEIAALTRYGRGVNASSRYGWETAGTDDRYARWDITATGASAAADYRNEVNGQGYMTEINPYDRNSVVKKRTATGRFAHEGAAFSLLKTGKPLAIYMGDDSQFEYIYKYVSDAVWDPADAKPADPMATGDKYLDKGKLYVAKFNADGTGTWLELSMANPLIAGYSTYAFADQADILVNARLAADAAGATKMDRPEWSSTHPTTGDIYFTLTNNSSRVASGSDASKLVDAANPRSYTDVKNGTSTQKGNVNGHILRLAEQGDANATTFTWDVYLFGSEAGAIASINLSGLTDVNDFSSPDGLQFAQSTGICWIQTDDGAYNDMTNDQMLAALPGRVGDGGKVSVANGSVLVDTYVGKKPTSDTLKRFLVGPKGCEVTGVAETPDGKVMFVNIQHPGEGTAVGDLGDPGKYVSQWPSNSGYGAGKRPRSATVMITKNDGGRIGT</sequence>
<dbReference type="PROSITE" id="PS51318">
    <property type="entry name" value="TAT"/>
    <property type="match status" value="1"/>
</dbReference>
<gene>
    <name evidence="2" type="ORF">PQU95_15655</name>
</gene>
<keyword evidence="3" id="KW-1185">Reference proteome</keyword>
<evidence type="ECO:0000313" key="2">
    <source>
        <dbReference type="EMBL" id="MDC7718640.1"/>
    </source>
</evidence>
<dbReference type="RefSeq" id="WP_272752879.1">
    <property type="nucleotide sequence ID" value="NZ_JAQQLF010000023.1"/>
</dbReference>